<protein>
    <recommendedName>
        <fullName evidence="2">HTH luxR-type domain-containing protein</fullName>
    </recommendedName>
</protein>
<evidence type="ECO:0000313" key="3">
    <source>
        <dbReference type="EMBL" id="SUZ31868.1"/>
    </source>
</evidence>
<accession>A0A3B0MDU9</accession>
<keyword evidence="4" id="KW-1185">Reference proteome</keyword>
<evidence type="ECO:0000313" key="4">
    <source>
        <dbReference type="Proteomes" id="UP000272908"/>
    </source>
</evidence>
<proteinExistence type="predicted"/>
<reference evidence="4" key="1">
    <citation type="submission" date="2018-08" db="EMBL/GenBank/DDBJ databases">
        <authorList>
            <person name="Rodrigo-Torres L."/>
            <person name="Arahal R. D."/>
            <person name="Lucena T."/>
        </authorList>
    </citation>
    <scope>NUCLEOTIDE SEQUENCE [LARGE SCALE GENOMIC DNA]</scope>
    <source>
        <strain evidence="4">CECT 7235</strain>
    </source>
</reference>
<dbReference type="Proteomes" id="UP000272908">
    <property type="component" value="Unassembled WGS sequence"/>
</dbReference>
<feature type="transmembrane region" description="Helical" evidence="1">
    <location>
        <begin position="59"/>
        <end position="78"/>
    </location>
</feature>
<dbReference type="Pfam" id="PF00196">
    <property type="entry name" value="GerE"/>
    <property type="match status" value="1"/>
</dbReference>
<dbReference type="EMBL" id="UIHC01000012">
    <property type="protein sequence ID" value="SUZ31868.1"/>
    <property type="molecule type" value="Genomic_DNA"/>
</dbReference>
<dbReference type="InterPro" id="IPR036388">
    <property type="entry name" value="WH-like_DNA-bd_sf"/>
</dbReference>
<keyword evidence="1" id="KW-1133">Transmembrane helix</keyword>
<feature type="domain" description="HTH luxR-type" evidence="2">
    <location>
        <begin position="114"/>
        <end position="171"/>
    </location>
</feature>
<dbReference type="GO" id="GO:0003677">
    <property type="term" value="F:DNA binding"/>
    <property type="evidence" value="ECO:0007669"/>
    <property type="project" value="InterPro"/>
</dbReference>
<dbReference type="RefSeq" id="WP_183073403.1">
    <property type="nucleotide sequence ID" value="NZ_UIHC01000012.1"/>
</dbReference>
<keyword evidence="1" id="KW-0472">Membrane</keyword>
<gene>
    <name evidence="3" type="ORF">ROE7235_01619</name>
</gene>
<dbReference type="GO" id="GO:0006355">
    <property type="term" value="P:regulation of DNA-templated transcription"/>
    <property type="evidence" value="ECO:0007669"/>
    <property type="project" value="InterPro"/>
</dbReference>
<organism evidence="3 4">
    <name type="scientific">Roseinatronobacter ekhonensis</name>
    <dbReference type="NCBI Taxonomy" id="254356"/>
    <lineage>
        <taxon>Bacteria</taxon>
        <taxon>Pseudomonadati</taxon>
        <taxon>Pseudomonadota</taxon>
        <taxon>Alphaproteobacteria</taxon>
        <taxon>Rhodobacterales</taxon>
        <taxon>Paracoccaceae</taxon>
        <taxon>Roseinatronobacter</taxon>
    </lineage>
</organism>
<sequence>MNAVQPVRVSAQAQRLGGIRRMLWVLMLVQLLCAAGLAIDLYSEFPDPRLWPGLPAIDLHHLMAEIVMVALVLTGLAVTRHVMRKLNAERHALRAQLGSLRGAFDTIIQEQFAQWKLTPAQCDVALLTLRGLRLSEIAAARNCAEGTVKAHVSAIFRAAKVGTRSELIGLFMDELLDFGATQA</sequence>
<dbReference type="SMART" id="SM00421">
    <property type="entry name" value="HTH_LUXR"/>
    <property type="match status" value="1"/>
</dbReference>
<feature type="transmembrane region" description="Helical" evidence="1">
    <location>
        <begin position="21"/>
        <end position="39"/>
    </location>
</feature>
<evidence type="ECO:0000259" key="2">
    <source>
        <dbReference type="SMART" id="SM00421"/>
    </source>
</evidence>
<dbReference type="SUPFAM" id="SSF46894">
    <property type="entry name" value="C-terminal effector domain of the bipartite response regulators"/>
    <property type="match status" value="1"/>
</dbReference>
<dbReference type="InterPro" id="IPR000792">
    <property type="entry name" value="Tscrpt_reg_LuxR_C"/>
</dbReference>
<dbReference type="InterPro" id="IPR016032">
    <property type="entry name" value="Sig_transdc_resp-reg_C-effctor"/>
</dbReference>
<name>A0A3B0MDU9_9RHOB</name>
<dbReference type="AlphaFoldDB" id="A0A3B0MDU9"/>
<evidence type="ECO:0000256" key="1">
    <source>
        <dbReference type="SAM" id="Phobius"/>
    </source>
</evidence>
<dbReference type="Gene3D" id="1.10.10.10">
    <property type="entry name" value="Winged helix-like DNA-binding domain superfamily/Winged helix DNA-binding domain"/>
    <property type="match status" value="1"/>
</dbReference>
<keyword evidence="1" id="KW-0812">Transmembrane</keyword>